<reference evidence="3 4" key="1">
    <citation type="journal article" date="2023" name="Plants (Basel)">
        <title>Bridging the Gap: Combining Genomics and Transcriptomics Approaches to Understand Stylosanthes scabra, an Orphan Legume from the Brazilian Caatinga.</title>
        <authorList>
            <person name="Ferreira-Neto J.R.C."/>
            <person name="da Silva M.D."/>
            <person name="Binneck E."/>
            <person name="de Melo N.F."/>
            <person name="da Silva R.H."/>
            <person name="de Melo A.L.T.M."/>
            <person name="Pandolfi V."/>
            <person name="Bustamante F.O."/>
            <person name="Brasileiro-Vidal A.C."/>
            <person name="Benko-Iseppon A.M."/>
        </authorList>
    </citation>
    <scope>NUCLEOTIDE SEQUENCE [LARGE SCALE GENOMIC DNA]</scope>
    <source>
        <tissue evidence="3">Leaves</tissue>
    </source>
</reference>
<gene>
    <name evidence="3" type="ORF">PIB30_071011</name>
</gene>
<feature type="compositionally biased region" description="Polar residues" evidence="1">
    <location>
        <begin position="149"/>
        <end position="162"/>
    </location>
</feature>
<evidence type="ECO:0000313" key="4">
    <source>
        <dbReference type="Proteomes" id="UP001341840"/>
    </source>
</evidence>
<evidence type="ECO:0000256" key="2">
    <source>
        <dbReference type="SAM" id="SignalP"/>
    </source>
</evidence>
<keyword evidence="4" id="KW-1185">Reference proteome</keyword>
<accession>A0ABU6TPH2</accession>
<feature type="chain" id="PRO_5047102445" evidence="2">
    <location>
        <begin position="18"/>
        <end position="185"/>
    </location>
</feature>
<comment type="caution">
    <text evidence="3">The sequence shown here is derived from an EMBL/GenBank/DDBJ whole genome shotgun (WGS) entry which is preliminary data.</text>
</comment>
<proteinExistence type="predicted"/>
<feature type="region of interest" description="Disordered" evidence="1">
    <location>
        <begin position="138"/>
        <end position="171"/>
    </location>
</feature>
<organism evidence="3 4">
    <name type="scientific">Stylosanthes scabra</name>
    <dbReference type="NCBI Taxonomy" id="79078"/>
    <lineage>
        <taxon>Eukaryota</taxon>
        <taxon>Viridiplantae</taxon>
        <taxon>Streptophyta</taxon>
        <taxon>Embryophyta</taxon>
        <taxon>Tracheophyta</taxon>
        <taxon>Spermatophyta</taxon>
        <taxon>Magnoliopsida</taxon>
        <taxon>eudicotyledons</taxon>
        <taxon>Gunneridae</taxon>
        <taxon>Pentapetalae</taxon>
        <taxon>rosids</taxon>
        <taxon>fabids</taxon>
        <taxon>Fabales</taxon>
        <taxon>Fabaceae</taxon>
        <taxon>Papilionoideae</taxon>
        <taxon>50 kb inversion clade</taxon>
        <taxon>dalbergioids sensu lato</taxon>
        <taxon>Dalbergieae</taxon>
        <taxon>Pterocarpus clade</taxon>
        <taxon>Stylosanthes</taxon>
    </lineage>
</organism>
<evidence type="ECO:0000256" key="1">
    <source>
        <dbReference type="SAM" id="MobiDB-lite"/>
    </source>
</evidence>
<name>A0ABU6TPH2_9FABA</name>
<keyword evidence="2" id="KW-0732">Signal</keyword>
<protein>
    <submittedName>
        <fullName evidence="3">Uncharacterized protein</fullName>
    </submittedName>
</protein>
<sequence>MAPALFVIDLLTFLCMMFDMYDMIGSRYPLAARCKVEGLEANGLVLVLHTFCCYCGHAGHETRAYNFQIADSVKREVKDEACGYWLQFEQGGRRMNEVKENSNPNVKIGEESYLNRPKKLIPVNFIKSLTSLSVNFGSKSRNDEEEEVMSSTPHPEVQQQPDKSCEDRTNTVPKLLILASNSKPN</sequence>
<dbReference type="EMBL" id="JASCZI010091433">
    <property type="protein sequence ID" value="MED6150289.1"/>
    <property type="molecule type" value="Genomic_DNA"/>
</dbReference>
<feature type="signal peptide" evidence="2">
    <location>
        <begin position="1"/>
        <end position="17"/>
    </location>
</feature>
<evidence type="ECO:0000313" key="3">
    <source>
        <dbReference type="EMBL" id="MED6150289.1"/>
    </source>
</evidence>
<dbReference type="Proteomes" id="UP001341840">
    <property type="component" value="Unassembled WGS sequence"/>
</dbReference>